<proteinExistence type="predicted"/>
<comment type="caution">
    <text evidence="1">The sequence shown here is derived from an EMBL/GenBank/DDBJ whole genome shotgun (WGS) entry which is preliminary data.</text>
</comment>
<evidence type="ECO:0000313" key="1">
    <source>
        <dbReference type="EMBL" id="MCL9812569.1"/>
    </source>
</evidence>
<accession>A0AAE3FQ26</accession>
<reference evidence="1 2" key="1">
    <citation type="journal article" date="2022" name="Syst. Appl. Microbiol.">
        <title>Natronocalculus amylovorans gen. nov., sp. nov., and Natranaeroarchaeum aerophilus sp. nov., dominant culturable amylolytic natronoarchaea from hypersaline soda lakes in southwestern Siberia.</title>
        <authorList>
            <person name="Sorokin D.Y."/>
            <person name="Elcheninov A.G."/>
            <person name="Khizhniak T.V."/>
            <person name="Koenen M."/>
            <person name="Bale N.J."/>
            <person name="Damste J.S.S."/>
            <person name="Kublanov I.V."/>
        </authorList>
    </citation>
    <scope>NUCLEOTIDE SEQUENCE [LARGE SCALE GENOMIC DNA]</scope>
    <source>
        <strain evidence="1 2">AArc-St1-1</strain>
    </source>
</reference>
<keyword evidence="2" id="KW-1185">Reference proteome</keyword>
<dbReference type="AlphaFoldDB" id="A0AAE3FQ26"/>
<dbReference type="Proteomes" id="UP001202674">
    <property type="component" value="Unassembled WGS sequence"/>
</dbReference>
<evidence type="ECO:0000313" key="2">
    <source>
        <dbReference type="Proteomes" id="UP001202674"/>
    </source>
</evidence>
<dbReference type="RefSeq" id="WP_250594383.1">
    <property type="nucleotide sequence ID" value="NZ_JAKRVY010000001.1"/>
</dbReference>
<organism evidence="1 2">
    <name type="scientific">Natranaeroarchaeum aerophilus</name>
    <dbReference type="NCBI Taxonomy" id="2917711"/>
    <lineage>
        <taxon>Archaea</taxon>
        <taxon>Methanobacteriati</taxon>
        <taxon>Methanobacteriota</taxon>
        <taxon>Stenosarchaea group</taxon>
        <taxon>Halobacteria</taxon>
        <taxon>Halobacteriales</taxon>
        <taxon>Natronoarchaeaceae</taxon>
        <taxon>Natranaeroarchaeum</taxon>
    </lineage>
</organism>
<dbReference type="EMBL" id="JAKRVY010000001">
    <property type="protein sequence ID" value="MCL9812569.1"/>
    <property type="molecule type" value="Genomic_DNA"/>
</dbReference>
<protein>
    <submittedName>
        <fullName evidence="1">Uncharacterized protein</fullName>
    </submittedName>
</protein>
<sequence>MNPLDDRHWKRVQTIARAASYQLASGAAEDPASAVAQVDDSVSPARRADAEWLVDQLKDQIVEDDFPAASVGEGSA</sequence>
<gene>
    <name evidence="1" type="ORF">AArcSt11_02740</name>
</gene>
<name>A0AAE3FQ26_9EURY</name>